<dbReference type="RefSeq" id="WP_191146193.1">
    <property type="nucleotide sequence ID" value="NZ_JACXAF010000028.1"/>
</dbReference>
<evidence type="ECO:0000313" key="12">
    <source>
        <dbReference type="Proteomes" id="UP000638014"/>
    </source>
</evidence>
<keyword evidence="7 10" id="KW-1133">Transmembrane helix</keyword>
<evidence type="ECO:0000256" key="3">
    <source>
        <dbReference type="ARBA" id="ARBA00009620"/>
    </source>
</evidence>
<name>A0A8J6QKT6_9GAMM</name>
<dbReference type="PANTHER" id="PTHR21320">
    <property type="entry name" value="CYTOCHROME C OXIDASE ASSEMBLY PROTEIN COX11-RELATED"/>
    <property type="match status" value="1"/>
</dbReference>
<dbReference type="GO" id="GO:0005886">
    <property type="term" value="C:plasma membrane"/>
    <property type="evidence" value="ECO:0007669"/>
    <property type="project" value="UniProtKB-SubCell"/>
</dbReference>
<evidence type="ECO:0000313" key="11">
    <source>
        <dbReference type="EMBL" id="MBD1391134.1"/>
    </source>
</evidence>
<dbReference type="Pfam" id="PF04442">
    <property type="entry name" value="CtaG_Cox11"/>
    <property type="match status" value="1"/>
</dbReference>
<gene>
    <name evidence="11" type="ORF">IC617_17025</name>
</gene>
<organism evidence="11 12">
    <name type="scientific">Neiella litorisoli</name>
    <dbReference type="NCBI Taxonomy" id="2771431"/>
    <lineage>
        <taxon>Bacteria</taxon>
        <taxon>Pseudomonadati</taxon>
        <taxon>Pseudomonadota</taxon>
        <taxon>Gammaproteobacteria</taxon>
        <taxon>Alteromonadales</taxon>
        <taxon>Echinimonadaceae</taxon>
        <taxon>Neiella</taxon>
    </lineage>
</organism>
<keyword evidence="12" id="KW-1185">Reference proteome</keyword>
<dbReference type="EMBL" id="JACXAF010000028">
    <property type="protein sequence ID" value="MBD1391134.1"/>
    <property type="molecule type" value="Genomic_DNA"/>
</dbReference>
<dbReference type="GO" id="GO:0005507">
    <property type="term" value="F:copper ion binding"/>
    <property type="evidence" value="ECO:0007669"/>
    <property type="project" value="InterPro"/>
</dbReference>
<dbReference type="PIRSF" id="PIRSF005413">
    <property type="entry name" value="COX11"/>
    <property type="match status" value="1"/>
</dbReference>
<evidence type="ECO:0000256" key="4">
    <source>
        <dbReference type="ARBA" id="ARBA00015384"/>
    </source>
</evidence>
<dbReference type="AlphaFoldDB" id="A0A8J6QKT6"/>
<keyword evidence="6" id="KW-0735">Signal-anchor</keyword>
<comment type="similarity">
    <text evidence="3">Belongs to the COX11/CtaG family.</text>
</comment>
<evidence type="ECO:0000256" key="8">
    <source>
        <dbReference type="ARBA" id="ARBA00023008"/>
    </source>
</evidence>
<evidence type="ECO:0000256" key="5">
    <source>
        <dbReference type="ARBA" id="ARBA00022692"/>
    </source>
</evidence>
<dbReference type="SUPFAM" id="SSF110111">
    <property type="entry name" value="Ctag/Cox11"/>
    <property type="match status" value="1"/>
</dbReference>
<proteinExistence type="inferred from homology"/>
<sequence>MSSNQQVAQPNHGKLAGRLVLVVVAMFGFGFALVPLYDVFCEITGLNGKTNDEAVQVVAIEADLQRQVRVQFMTRNAKGVSWPFESQLSTIQVNPGVMTQVEFIVENPTNKAVVAQAIPSVSPGLGAQYLRKLECFCFNQQPLQPGERKVMPMQFYIAPDMPKEIGTLTLAYTLYDITEHDNNSSAEVAMAK</sequence>
<protein>
    <recommendedName>
        <fullName evidence="4">Cytochrome c oxidase assembly protein CtaG</fullName>
    </recommendedName>
</protein>
<comment type="function">
    <text evidence="1">Exerts its effect at some terminal stage of cytochrome c oxidase synthesis, probably by being involved in the insertion of the copper B into subunit I.</text>
</comment>
<dbReference type="Gene3D" id="2.60.370.10">
    <property type="entry name" value="Ctag/Cox11"/>
    <property type="match status" value="1"/>
</dbReference>
<dbReference type="PANTHER" id="PTHR21320:SF3">
    <property type="entry name" value="CYTOCHROME C OXIDASE ASSEMBLY PROTEIN COX11, MITOCHONDRIAL-RELATED"/>
    <property type="match status" value="1"/>
</dbReference>
<feature type="transmembrane region" description="Helical" evidence="10">
    <location>
        <begin position="15"/>
        <end position="37"/>
    </location>
</feature>
<reference evidence="11" key="1">
    <citation type="submission" date="2020-09" db="EMBL/GenBank/DDBJ databases">
        <title>A novel bacterium of genus Neiella, isolated from South China Sea.</title>
        <authorList>
            <person name="Huang H."/>
            <person name="Mo K."/>
            <person name="Hu Y."/>
        </authorList>
    </citation>
    <scope>NUCLEOTIDE SEQUENCE</scope>
    <source>
        <strain evidence="11">HB171785</strain>
    </source>
</reference>
<evidence type="ECO:0000256" key="6">
    <source>
        <dbReference type="ARBA" id="ARBA00022968"/>
    </source>
</evidence>
<keyword evidence="8" id="KW-0186">Copper</keyword>
<evidence type="ECO:0000256" key="9">
    <source>
        <dbReference type="ARBA" id="ARBA00023136"/>
    </source>
</evidence>
<dbReference type="NCBIfam" id="NF003465">
    <property type="entry name" value="PRK05089.1"/>
    <property type="match status" value="1"/>
</dbReference>
<keyword evidence="9 10" id="KW-0472">Membrane</keyword>
<dbReference type="InterPro" id="IPR007533">
    <property type="entry name" value="Cyt_c_oxidase_assmbl_CtaG"/>
</dbReference>
<comment type="caution">
    <text evidence="11">The sequence shown here is derived from an EMBL/GenBank/DDBJ whole genome shotgun (WGS) entry which is preliminary data.</text>
</comment>
<comment type="subcellular location">
    <subcellularLocation>
        <location evidence="2">Cell inner membrane</location>
        <topology evidence="2">Single-pass type II membrane protein</topology>
        <orientation evidence="2">Periplasmic side</orientation>
    </subcellularLocation>
</comment>
<keyword evidence="5 10" id="KW-0812">Transmembrane</keyword>
<evidence type="ECO:0000256" key="7">
    <source>
        <dbReference type="ARBA" id="ARBA00022989"/>
    </source>
</evidence>
<evidence type="ECO:0000256" key="1">
    <source>
        <dbReference type="ARBA" id="ARBA00004007"/>
    </source>
</evidence>
<accession>A0A8J6QKT6</accession>
<dbReference type="InterPro" id="IPR023471">
    <property type="entry name" value="CtaG/Cox11_dom_sf"/>
</dbReference>
<evidence type="ECO:0000256" key="2">
    <source>
        <dbReference type="ARBA" id="ARBA00004382"/>
    </source>
</evidence>
<evidence type="ECO:0000256" key="10">
    <source>
        <dbReference type="SAM" id="Phobius"/>
    </source>
</evidence>
<dbReference type="Proteomes" id="UP000638014">
    <property type="component" value="Unassembled WGS sequence"/>
</dbReference>